<accession>A0A8H5A114</accession>
<evidence type="ECO:0000256" key="5">
    <source>
        <dbReference type="ARBA" id="ARBA00022777"/>
    </source>
</evidence>
<evidence type="ECO:0000256" key="10">
    <source>
        <dbReference type="SAM" id="MobiDB-lite"/>
    </source>
</evidence>
<keyword evidence="3" id="KW-0808">Transferase</keyword>
<evidence type="ECO:0000256" key="8">
    <source>
        <dbReference type="ARBA" id="ARBA00048679"/>
    </source>
</evidence>
<evidence type="ECO:0000256" key="3">
    <source>
        <dbReference type="ARBA" id="ARBA00022679"/>
    </source>
</evidence>
<keyword evidence="5" id="KW-0418">Kinase</keyword>
<dbReference type="InterPro" id="IPR011009">
    <property type="entry name" value="Kinase-like_dom_sf"/>
</dbReference>
<dbReference type="Proteomes" id="UP000558688">
    <property type="component" value="Unassembled WGS sequence"/>
</dbReference>
<dbReference type="EC" id="2.7.11.1" evidence="1"/>
<dbReference type="Pfam" id="PF00069">
    <property type="entry name" value="Pkinase"/>
    <property type="match status" value="1"/>
</dbReference>
<dbReference type="PROSITE" id="PS00107">
    <property type="entry name" value="PROTEIN_KINASE_ATP"/>
    <property type="match status" value="1"/>
</dbReference>
<evidence type="ECO:0000256" key="4">
    <source>
        <dbReference type="ARBA" id="ARBA00022741"/>
    </source>
</evidence>
<dbReference type="GO" id="GO:0005524">
    <property type="term" value="F:ATP binding"/>
    <property type="evidence" value="ECO:0007669"/>
    <property type="project" value="UniProtKB-UniRule"/>
</dbReference>
<dbReference type="Gene3D" id="1.10.510.10">
    <property type="entry name" value="Transferase(Phosphotransferase) domain 1"/>
    <property type="match status" value="1"/>
</dbReference>
<dbReference type="GO" id="GO:0030003">
    <property type="term" value="P:intracellular monoatomic cation homeostasis"/>
    <property type="evidence" value="ECO:0007669"/>
    <property type="project" value="TreeGrafter"/>
</dbReference>
<evidence type="ECO:0000256" key="1">
    <source>
        <dbReference type="ARBA" id="ARBA00012513"/>
    </source>
</evidence>
<dbReference type="InterPro" id="IPR000719">
    <property type="entry name" value="Prot_kinase_dom"/>
</dbReference>
<evidence type="ECO:0000313" key="13">
    <source>
        <dbReference type="Proteomes" id="UP000558688"/>
    </source>
</evidence>
<dbReference type="GO" id="GO:0004674">
    <property type="term" value="F:protein serine/threonine kinase activity"/>
    <property type="evidence" value="ECO:0007669"/>
    <property type="project" value="UniProtKB-KW"/>
</dbReference>
<protein>
    <recommendedName>
        <fullName evidence="1">non-specific serine/threonine protein kinase</fullName>
        <ecNumber evidence="1">2.7.11.1</ecNumber>
    </recommendedName>
</protein>
<evidence type="ECO:0000256" key="6">
    <source>
        <dbReference type="ARBA" id="ARBA00022840"/>
    </source>
</evidence>
<dbReference type="SMART" id="SM00220">
    <property type="entry name" value="S_TKc"/>
    <property type="match status" value="1"/>
</dbReference>
<dbReference type="SUPFAM" id="SSF56112">
    <property type="entry name" value="Protein kinase-like (PK-like)"/>
    <property type="match status" value="1"/>
</dbReference>
<dbReference type="PROSITE" id="PS50011">
    <property type="entry name" value="PROTEIN_KINASE_DOM"/>
    <property type="match status" value="1"/>
</dbReference>
<comment type="caution">
    <text evidence="12">The sequence shown here is derived from an EMBL/GenBank/DDBJ whole genome shotgun (WGS) entry which is preliminary data.</text>
</comment>
<organism evidence="12 13">
    <name type="scientific">Fusarium oxysporum</name>
    <name type="common">Fusarium vascular wilt</name>
    <dbReference type="NCBI Taxonomy" id="5507"/>
    <lineage>
        <taxon>Eukaryota</taxon>
        <taxon>Fungi</taxon>
        <taxon>Dikarya</taxon>
        <taxon>Ascomycota</taxon>
        <taxon>Pezizomycotina</taxon>
        <taxon>Sordariomycetes</taxon>
        <taxon>Hypocreomycetidae</taxon>
        <taxon>Hypocreales</taxon>
        <taxon>Nectriaceae</taxon>
        <taxon>Fusarium</taxon>
        <taxon>Fusarium oxysporum species complex</taxon>
    </lineage>
</organism>
<dbReference type="EMBL" id="JAAFOW010003165">
    <property type="protein sequence ID" value="KAF5255467.1"/>
    <property type="molecule type" value="Genomic_DNA"/>
</dbReference>
<evidence type="ECO:0000256" key="2">
    <source>
        <dbReference type="ARBA" id="ARBA00022527"/>
    </source>
</evidence>
<dbReference type="InterPro" id="IPR017441">
    <property type="entry name" value="Protein_kinase_ATP_BS"/>
</dbReference>
<comment type="catalytic activity">
    <reaction evidence="7">
        <text>L-threonyl-[protein] + ATP = O-phospho-L-threonyl-[protein] + ADP + H(+)</text>
        <dbReference type="Rhea" id="RHEA:46608"/>
        <dbReference type="Rhea" id="RHEA-COMP:11060"/>
        <dbReference type="Rhea" id="RHEA-COMP:11605"/>
        <dbReference type="ChEBI" id="CHEBI:15378"/>
        <dbReference type="ChEBI" id="CHEBI:30013"/>
        <dbReference type="ChEBI" id="CHEBI:30616"/>
        <dbReference type="ChEBI" id="CHEBI:61977"/>
        <dbReference type="ChEBI" id="CHEBI:456216"/>
        <dbReference type="EC" id="2.7.11.1"/>
    </reaction>
</comment>
<keyword evidence="2" id="KW-0723">Serine/threonine-protein kinase</keyword>
<name>A0A8H5A114_FUSOX</name>
<proteinExistence type="predicted"/>
<dbReference type="AlphaFoldDB" id="A0A8H5A114"/>
<feature type="domain" description="Protein kinase" evidence="11">
    <location>
        <begin position="67"/>
        <end position="219"/>
    </location>
</feature>
<comment type="catalytic activity">
    <reaction evidence="8">
        <text>L-seryl-[protein] + ATP = O-phospho-L-seryl-[protein] + ADP + H(+)</text>
        <dbReference type="Rhea" id="RHEA:17989"/>
        <dbReference type="Rhea" id="RHEA-COMP:9863"/>
        <dbReference type="Rhea" id="RHEA-COMP:11604"/>
        <dbReference type="ChEBI" id="CHEBI:15378"/>
        <dbReference type="ChEBI" id="CHEBI:29999"/>
        <dbReference type="ChEBI" id="CHEBI:30616"/>
        <dbReference type="ChEBI" id="CHEBI:83421"/>
        <dbReference type="ChEBI" id="CHEBI:456216"/>
        <dbReference type="EC" id="2.7.11.1"/>
    </reaction>
</comment>
<feature type="region of interest" description="Disordered" evidence="10">
    <location>
        <begin position="1"/>
        <end position="22"/>
    </location>
</feature>
<reference evidence="12" key="1">
    <citation type="submission" date="2020-02" db="EMBL/GenBank/DDBJ databases">
        <title>Identification and distribution of gene clusters putatively required for synthesis of sphingolipid metabolism inhibitors in phylogenetically diverse species of the filamentous fungus Fusarium.</title>
        <authorList>
            <person name="Kim H.-S."/>
            <person name="Busman M."/>
            <person name="Brown D.W."/>
            <person name="Divon H."/>
            <person name="Uhlig S."/>
            <person name="Proctor R.H."/>
        </authorList>
    </citation>
    <scope>NUCLEOTIDE SEQUENCE [LARGE SCALE GENOMIC DNA]</scope>
    <source>
        <strain evidence="12">NRRL 39464</strain>
    </source>
</reference>
<dbReference type="PANTHER" id="PTHR24343">
    <property type="entry name" value="SERINE/THREONINE KINASE"/>
    <property type="match status" value="1"/>
</dbReference>
<evidence type="ECO:0000259" key="11">
    <source>
        <dbReference type="PROSITE" id="PS50011"/>
    </source>
</evidence>
<dbReference type="PANTHER" id="PTHR24343:SF558">
    <property type="entry name" value="PROTEIN KINASE DOMAIN-CONTAINING PROTEIN"/>
    <property type="match status" value="1"/>
</dbReference>
<evidence type="ECO:0000256" key="7">
    <source>
        <dbReference type="ARBA" id="ARBA00047899"/>
    </source>
</evidence>
<sequence length="219" mass="24496">MSTTPSSSWVGGTRRNDDRAKQPLTSAFVLPLSLAIAQRSQRAKTVRLTSENQGWHDSSATLVEKYGKCQEVVGRGKFGIVFVSCKKKDDGAGEELYAVKKFRRQPKETERTLDLLEDEKGNYCEVMEFCSGGDLHNLMMRGVEYIHEMGVAHLDLNPRNLLLTGHGLLKISGFGRSECVRLAWENDVHMVSGIRGSGPYIAPEEYTDEEFDGHAVDIW</sequence>
<evidence type="ECO:0000313" key="12">
    <source>
        <dbReference type="EMBL" id="KAF5255467.1"/>
    </source>
</evidence>
<gene>
    <name evidence="12" type="ORF">FOXYS1_14123</name>
</gene>
<dbReference type="Gene3D" id="3.30.200.20">
    <property type="entry name" value="Phosphorylase Kinase, domain 1"/>
    <property type="match status" value="1"/>
</dbReference>
<feature type="binding site" evidence="9">
    <location>
        <position position="101"/>
    </location>
    <ligand>
        <name>ATP</name>
        <dbReference type="ChEBI" id="CHEBI:30616"/>
    </ligand>
</feature>
<dbReference type="GO" id="GO:0005829">
    <property type="term" value="C:cytosol"/>
    <property type="evidence" value="ECO:0007669"/>
    <property type="project" value="TreeGrafter"/>
</dbReference>
<feature type="compositionally biased region" description="Polar residues" evidence="10">
    <location>
        <begin position="1"/>
        <end position="10"/>
    </location>
</feature>
<keyword evidence="4 9" id="KW-0547">Nucleotide-binding</keyword>
<keyword evidence="6 9" id="KW-0067">ATP-binding</keyword>
<evidence type="ECO:0000256" key="9">
    <source>
        <dbReference type="PROSITE-ProRule" id="PRU10141"/>
    </source>
</evidence>
<feature type="non-terminal residue" evidence="12">
    <location>
        <position position="1"/>
    </location>
</feature>